<organism evidence="5 6">
    <name type="scientific">Chlorella sorokiniana</name>
    <name type="common">Freshwater green alga</name>
    <dbReference type="NCBI Taxonomy" id="3076"/>
    <lineage>
        <taxon>Eukaryota</taxon>
        <taxon>Viridiplantae</taxon>
        <taxon>Chlorophyta</taxon>
        <taxon>core chlorophytes</taxon>
        <taxon>Trebouxiophyceae</taxon>
        <taxon>Chlorellales</taxon>
        <taxon>Chlorellaceae</taxon>
        <taxon>Chlorella clade</taxon>
        <taxon>Chlorella</taxon>
    </lineage>
</organism>
<dbReference type="PANTHER" id="PTHR24171">
    <property type="entry name" value="ANKYRIN REPEAT DOMAIN-CONTAINING PROTEIN 39-RELATED"/>
    <property type="match status" value="1"/>
</dbReference>
<dbReference type="OrthoDB" id="512752at2759"/>
<proteinExistence type="predicted"/>
<dbReference type="EMBL" id="LHPG02000015">
    <property type="protein sequence ID" value="PRW34055.1"/>
    <property type="molecule type" value="Genomic_DNA"/>
</dbReference>
<dbReference type="PANTHER" id="PTHR24171:SF10">
    <property type="entry name" value="ANKYRIN REPEAT DOMAIN-CONTAINING PROTEIN 29-LIKE"/>
    <property type="match status" value="1"/>
</dbReference>
<feature type="compositionally biased region" description="Low complexity" evidence="4">
    <location>
        <begin position="395"/>
        <end position="425"/>
    </location>
</feature>
<evidence type="ECO:0000256" key="3">
    <source>
        <dbReference type="PROSITE-ProRule" id="PRU00023"/>
    </source>
</evidence>
<reference evidence="5 6" key="1">
    <citation type="journal article" date="2018" name="Plant J.">
        <title>Genome sequences of Chlorella sorokiniana UTEX 1602 and Micractinium conductrix SAG 241.80: implications to maltose excretion by a green alga.</title>
        <authorList>
            <person name="Arriola M.B."/>
            <person name="Velmurugan N."/>
            <person name="Zhang Y."/>
            <person name="Plunkett M.H."/>
            <person name="Hondzo H."/>
            <person name="Barney B.M."/>
        </authorList>
    </citation>
    <scope>NUCLEOTIDE SEQUENCE [LARGE SCALE GENOMIC DNA]</scope>
    <source>
        <strain evidence="6">UTEX 1602</strain>
    </source>
</reference>
<gene>
    <name evidence="5" type="ORF">C2E21_7402</name>
</gene>
<dbReference type="Gene3D" id="3.30.40.10">
    <property type="entry name" value="Zinc/RING finger domain, C3HC4 (zinc finger)"/>
    <property type="match status" value="1"/>
</dbReference>
<dbReference type="SMART" id="SM00248">
    <property type="entry name" value="ANK"/>
    <property type="match status" value="3"/>
</dbReference>
<dbReference type="Pfam" id="PF12796">
    <property type="entry name" value="Ank_2"/>
    <property type="match status" value="1"/>
</dbReference>
<evidence type="ECO:0000256" key="2">
    <source>
        <dbReference type="ARBA" id="ARBA00023043"/>
    </source>
</evidence>
<dbReference type="PROSITE" id="PS50297">
    <property type="entry name" value="ANK_REP_REGION"/>
    <property type="match status" value="2"/>
</dbReference>
<keyword evidence="1" id="KW-0677">Repeat</keyword>
<comment type="caution">
    <text evidence="5">The sequence shown here is derived from an EMBL/GenBank/DDBJ whole genome shotgun (WGS) entry which is preliminary data.</text>
</comment>
<evidence type="ECO:0000313" key="5">
    <source>
        <dbReference type="EMBL" id="PRW34055.1"/>
    </source>
</evidence>
<dbReference type="Gene3D" id="1.25.40.20">
    <property type="entry name" value="Ankyrin repeat-containing domain"/>
    <property type="match status" value="1"/>
</dbReference>
<protein>
    <submittedName>
        <fullName evidence="5">Ankyrin repeat domain-containing 27</fullName>
    </submittedName>
</protein>
<evidence type="ECO:0000256" key="4">
    <source>
        <dbReference type="SAM" id="MobiDB-lite"/>
    </source>
</evidence>
<dbReference type="SUPFAM" id="SSF48403">
    <property type="entry name" value="Ankyrin repeat"/>
    <property type="match status" value="1"/>
</dbReference>
<dbReference type="PROSITE" id="PS50088">
    <property type="entry name" value="ANK_REPEAT"/>
    <property type="match status" value="2"/>
</dbReference>
<dbReference type="InterPro" id="IPR013083">
    <property type="entry name" value="Znf_RING/FYVE/PHD"/>
</dbReference>
<dbReference type="Proteomes" id="UP000239899">
    <property type="component" value="Unassembled WGS sequence"/>
</dbReference>
<sequence length="885" mass="93214">MGANLSTPEKIAKCCRSGDATSLSALLADLQRNDAGFRANRARYLEVTDENGNTPLTLAAARGHLPCVKLLLQYGANIHHVNSKADGGSALHEAVAHKHEAVVELLLAHGGNPFVENIKGFTSMDIACSTRNVPLLRRLEQCAPYVGWLLMKVPQFGGLGSSWQRRWVVVSHRYPNPKAPPARQLTHCVFLAYKTLASTAPSCRVWLDGARAREVYNPKAEARLQSYATSGPRIAQAGITLHRKHELPSGVYTTGGHSVGSEVGGVPQEGYTFYLRPDDGSPMSVNSLDRLIRTINNRGFPPPEQPAADGAGTSQQAAPGPLQAHAATLSVPAMANTPGTWGSGAYATAPAGQPAPLPDLQTAQSDEEIARRLQEQYDAEAAQEMQQQPSPPGQPGLAAAGAAMQQQQQQQQQQRPQSVSAPTTATATAAAAAAGPDYLTGGFYPLVHFDQQPGSAPGGPAAGAPAYPLYGTSSAPPHMASAMQAAASGPQDLDTFSRPSAPSLLDLEYPPPPGMPLGGGLAAVGGLQPPPAAALSAPPMGQQGQRPEELPLSASGRRMSAPRLEDEAWWEGTPALPPSRPASEPGDASAAAAAAAAAATKPTDSSDDSAFCVVCLDNPSTAGVLHGDSVHKCLCKECAAMLKESKGTALWIKTGGGSNSFTTIKSQGGGVETAKMCMVQGNLQQEYSVFGQLVTAALEQLISEGQLRGRATVYLALHLLRCYQASTLPAELLQRWVEAGLVARSGGGGLVPVLEELHRYPLVIKVDLIRGGWQLQSANAASKRYNNNWLRRGLYQLGLRLREDGDADGEVVHSAFGCQYVFTPFGAALWHDTLQAAFSSLEVARGLEVQWTTQAPTAEQLLGPQAPADWQLSRVDMGAQVQQGA</sequence>
<keyword evidence="2 3" id="KW-0040">ANK repeat</keyword>
<dbReference type="InterPro" id="IPR036770">
    <property type="entry name" value="Ankyrin_rpt-contain_sf"/>
</dbReference>
<keyword evidence="6" id="KW-1185">Reference proteome</keyword>
<dbReference type="AlphaFoldDB" id="A0A2P6TID3"/>
<feature type="repeat" description="ANK" evidence="3">
    <location>
        <begin position="51"/>
        <end position="83"/>
    </location>
</feature>
<feature type="repeat" description="ANK" evidence="3">
    <location>
        <begin position="86"/>
        <end position="118"/>
    </location>
</feature>
<evidence type="ECO:0000256" key="1">
    <source>
        <dbReference type="ARBA" id="ARBA00022737"/>
    </source>
</evidence>
<name>A0A2P6TID3_CHLSO</name>
<accession>A0A2P6TID3</accession>
<dbReference type="STRING" id="3076.A0A2P6TID3"/>
<evidence type="ECO:0000313" key="6">
    <source>
        <dbReference type="Proteomes" id="UP000239899"/>
    </source>
</evidence>
<feature type="region of interest" description="Disordered" evidence="4">
    <location>
        <begin position="525"/>
        <end position="595"/>
    </location>
</feature>
<feature type="region of interest" description="Disordered" evidence="4">
    <location>
        <begin position="380"/>
        <end position="425"/>
    </location>
</feature>
<dbReference type="InterPro" id="IPR002110">
    <property type="entry name" value="Ankyrin_rpt"/>
</dbReference>
<feature type="region of interest" description="Disordered" evidence="4">
    <location>
        <begin position="295"/>
        <end position="322"/>
    </location>
</feature>